<protein>
    <submittedName>
        <fullName evidence="3">Uncharacterized protein</fullName>
    </submittedName>
</protein>
<name>A0AAN7W5E7_9PEZI</name>
<evidence type="ECO:0000313" key="3">
    <source>
        <dbReference type="EMBL" id="KAK5694601.1"/>
    </source>
</evidence>
<proteinExistence type="predicted"/>
<feature type="compositionally biased region" description="Basic and acidic residues" evidence="2">
    <location>
        <begin position="655"/>
        <end position="669"/>
    </location>
</feature>
<organism evidence="3 4">
    <name type="scientific">Elasticomyces elasticus</name>
    <dbReference type="NCBI Taxonomy" id="574655"/>
    <lineage>
        <taxon>Eukaryota</taxon>
        <taxon>Fungi</taxon>
        <taxon>Dikarya</taxon>
        <taxon>Ascomycota</taxon>
        <taxon>Pezizomycotina</taxon>
        <taxon>Dothideomycetes</taxon>
        <taxon>Dothideomycetidae</taxon>
        <taxon>Mycosphaerellales</taxon>
        <taxon>Teratosphaeriaceae</taxon>
        <taxon>Elasticomyces</taxon>
    </lineage>
</organism>
<accession>A0AAN7W5E7</accession>
<feature type="coiled-coil region" evidence="1">
    <location>
        <begin position="382"/>
        <end position="444"/>
    </location>
</feature>
<dbReference type="AlphaFoldDB" id="A0AAN7W5E7"/>
<reference evidence="3" key="1">
    <citation type="submission" date="2023-08" db="EMBL/GenBank/DDBJ databases">
        <title>Black Yeasts Isolated from many extreme environments.</title>
        <authorList>
            <person name="Coleine C."/>
            <person name="Stajich J.E."/>
            <person name="Selbmann L."/>
        </authorList>
    </citation>
    <scope>NUCLEOTIDE SEQUENCE</scope>
    <source>
        <strain evidence="3">CCFEE 5810</strain>
    </source>
</reference>
<feature type="region of interest" description="Disordered" evidence="2">
    <location>
        <begin position="655"/>
        <end position="693"/>
    </location>
</feature>
<evidence type="ECO:0000256" key="1">
    <source>
        <dbReference type="SAM" id="Coils"/>
    </source>
</evidence>
<evidence type="ECO:0000256" key="2">
    <source>
        <dbReference type="SAM" id="MobiDB-lite"/>
    </source>
</evidence>
<evidence type="ECO:0000313" key="4">
    <source>
        <dbReference type="Proteomes" id="UP001310594"/>
    </source>
</evidence>
<keyword evidence="1" id="KW-0175">Coiled coil</keyword>
<comment type="caution">
    <text evidence="3">The sequence shown here is derived from an EMBL/GenBank/DDBJ whole genome shotgun (WGS) entry which is preliminary data.</text>
</comment>
<gene>
    <name evidence="3" type="ORF">LTR97_009191</name>
</gene>
<dbReference type="EMBL" id="JAVRQU010000015">
    <property type="protein sequence ID" value="KAK5694601.1"/>
    <property type="molecule type" value="Genomic_DNA"/>
</dbReference>
<dbReference type="Proteomes" id="UP001310594">
    <property type="component" value="Unassembled WGS sequence"/>
</dbReference>
<sequence>MGDKGQGDKRDGFPDNVFEQMQAGHDKYMRELHEEATRFQKDIDSKARTSTANDNLFVSFKNFIDSNLDSLADSFRKFPSNIAELRTKMEEERERRKQEESDIWKRWTGLDGSPDHFQLQRDRANPESRQDVVDATLLLLREARDRSATVAPERIEALFRDDRLGALDAFASPMLSPGGACYYQRDNGYNAPSTAIFRSSNASHRWLSIDWFKRSPYSPISLEQEPDLEQPGGSWRGAFEDLISVALDKPVELREQWGYRCPVASTQSTRNGPGLDWMLSLQCRGILPPQLPSYYNTARSRSLVLTDQFFEEQARSIFGTNDITQLVEEVATPAAPTIGLIPDCALSNVSDGHKKEHFRLRVGGLSSEEAWKAVLPFDPYKVDKSNHALEDYQMQLMLLEQQNKRRLLQARKQQALMDGRADDAEESDTELARYEHLLALAEAQQEAKHQMWKTTGDREQDIELADAALDVAISQGDVWAAGKCLAKWHRLHGSVVDLVDIYRDRSQCDEQSLMSEATLNEALIEGSWIHGFLKPRNTQDERNDNEPLEDRDDLVRRGVRAAGIGAETLLPHPTNKLKDIVEGLEQQRAALNLDSEKDTKAVCPAASPLATTAPGLDAPRKVDVLSSLTTTRTTRLADGTVTTKVVLKQRFADGREESEEKVHTYREGTSEQQEIGGKNGEAEKKKAGGWFWS</sequence>